<dbReference type="STRING" id="1280837.A0A316V724"/>
<feature type="compositionally biased region" description="Basic residues" evidence="7">
    <location>
        <begin position="183"/>
        <end position="192"/>
    </location>
</feature>
<name>A0A316V724_9BASI</name>
<sequence length="505" mass="54944">MSSNEAGPSSAGGMATLSTEPISIAEKEVIRPISYHFDEKASRISEEDVNELMKGVIASIIKKKGYDGIEASAMDYIMHNVEHVMSGLLDHTAELAMVARRRKPSARDAYIAIRNAGPRLQPDALEDYAKGRDINQSPAWRVEWDRKRTDVSEWKAPEEKWLPSDEEVEEEPDSSTSRSQNPVKKRRRKHFKPKMDEVPAHLPPLPPKHTWLSTPSFPIRSEDTIEPLALIDIKVSSTRLTEASLRGLISATDNAAASSREQQKARDGMKNDSGVQPSFKTDLFGTASKRVTSPQAQVQPPVTTPGSVDEENRKSRSLKGRTLSLRLRTNTAPQQTAEPNTSVADSPPVERNEISTAGPVSTPSRSVSFKRPSTSHRASLSLSIAGSRSATPLASPALSRRGMVAPPGSGSWTVAPTQSYFTWGPPTPGIGSPADLPLATPLTPGAGFVYPPTPSDLYAKNDFGANHESAGQNAEDITLPGVVNYKRSWYRRGNAVRKEAVDDDG</sequence>
<dbReference type="Pfam" id="PF10406">
    <property type="entry name" value="TAF8_C"/>
    <property type="match status" value="1"/>
</dbReference>
<comment type="subcellular location">
    <subcellularLocation>
        <location evidence="1">Nucleus</location>
    </subcellularLocation>
</comment>
<gene>
    <name evidence="9" type="ORF">FA14DRAFT_78197</name>
</gene>
<dbReference type="CDD" id="cd08049">
    <property type="entry name" value="TAF8"/>
    <property type="match status" value="1"/>
</dbReference>
<feature type="compositionally biased region" description="Basic and acidic residues" evidence="7">
    <location>
        <begin position="261"/>
        <end position="270"/>
    </location>
</feature>
<evidence type="ECO:0000259" key="8">
    <source>
        <dbReference type="Pfam" id="PF10406"/>
    </source>
</evidence>
<dbReference type="InParanoid" id="A0A316V724"/>
<keyword evidence="10" id="KW-1185">Reference proteome</keyword>
<dbReference type="Gene3D" id="1.10.20.10">
    <property type="entry name" value="Histone, subunit A"/>
    <property type="match status" value="1"/>
</dbReference>
<evidence type="ECO:0000256" key="5">
    <source>
        <dbReference type="ARBA" id="ARBA00023163"/>
    </source>
</evidence>
<dbReference type="InterPro" id="IPR037818">
    <property type="entry name" value="TAF8"/>
</dbReference>
<evidence type="ECO:0000256" key="2">
    <source>
        <dbReference type="ARBA" id="ARBA00008767"/>
    </source>
</evidence>
<comment type="similarity">
    <text evidence="2">Belongs to the TAF8 family.</text>
</comment>
<evidence type="ECO:0000256" key="7">
    <source>
        <dbReference type="SAM" id="MobiDB-lite"/>
    </source>
</evidence>
<dbReference type="PANTHER" id="PTHR46469:SF1">
    <property type="entry name" value="TRANSCRIPTION INITIATION FACTOR TFIID SUBUNIT 8"/>
    <property type="match status" value="1"/>
</dbReference>
<evidence type="ECO:0000256" key="1">
    <source>
        <dbReference type="ARBA" id="ARBA00004123"/>
    </source>
</evidence>
<protein>
    <recommendedName>
        <fullName evidence="3">Transcription initiation factor TFIID subunit 8</fullName>
    </recommendedName>
</protein>
<dbReference type="EMBL" id="KZ819605">
    <property type="protein sequence ID" value="PWN32808.1"/>
    <property type="molecule type" value="Genomic_DNA"/>
</dbReference>
<feature type="compositionally biased region" description="Polar residues" evidence="7">
    <location>
        <begin position="327"/>
        <end position="344"/>
    </location>
</feature>
<reference evidence="9 10" key="1">
    <citation type="journal article" date="2018" name="Mol. Biol. Evol.">
        <title>Broad Genomic Sampling Reveals a Smut Pathogenic Ancestry of the Fungal Clade Ustilaginomycotina.</title>
        <authorList>
            <person name="Kijpornyongpan T."/>
            <person name="Mondo S.J."/>
            <person name="Barry K."/>
            <person name="Sandor L."/>
            <person name="Lee J."/>
            <person name="Lipzen A."/>
            <person name="Pangilinan J."/>
            <person name="LaButti K."/>
            <person name="Hainaut M."/>
            <person name="Henrissat B."/>
            <person name="Grigoriev I.V."/>
            <person name="Spatafora J.W."/>
            <person name="Aime M.C."/>
        </authorList>
    </citation>
    <scope>NUCLEOTIDE SEQUENCE [LARGE SCALE GENOMIC DNA]</scope>
    <source>
        <strain evidence="9 10">MCA 3882</strain>
    </source>
</reference>
<dbReference type="InterPro" id="IPR019473">
    <property type="entry name" value="TFIID_su8_C"/>
</dbReference>
<feature type="compositionally biased region" description="Low complexity" evidence="7">
    <location>
        <begin position="291"/>
        <end position="305"/>
    </location>
</feature>
<feature type="compositionally biased region" description="Polar residues" evidence="7">
    <location>
        <begin position="354"/>
        <end position="392"/>
    </location>
</feature>
<keyword evidence="6" id="KW-0539">Nucleus</keyword>
<evidence type="ECO:0000313" key="10">
    <source>
        <dbReference type="Proteomes" id="UP000245771"/>
    </source>
</evidence>
<dbReference type="Proteomes" id="UP000245771">
    <property type="component" value="Unassembled WGS sequence"/>
</dbReference>
<feature type="compositionally biased region" description="Acidic residues" evidence="7">
    <location>
        <begin position="164"/>
        <end position="173"/>
    </location>
</feature>
<dbReference type="CDD" id="cd00076">
    <property type="entry name" value="HFD_SF"/>
    <property type="match status" value="1"/>
</dbReference>
<feature type="domain" description="Transcription factor TFIID subunit 8 C-terminal" evidence="8">
    <location>
        <begin position="198"/>
        <end position="248"/>
    </location>
</feature>
<dbReference type="GO" id="GO:0006367">
    <property type="term" value="P:transcription initiation at RNA polymerase II promoter"/>
    <property type="evidence" value="ECO:0007669"/>
    <property type="project" value="TreeGrafter"/>
</dbReference>
<feature type="region of interest" description="Disordered" evidence="7">
    <location>
        <begin position="253"/>
        <end position="401"/>
    </location>
</feature>
<dbReference type="InterPro" id="IPR009072">
    <property type="entry name" value="Histone-fold"/>
</dbReference>
<evidence type="ECO:0000256" key="3">
    <source>
        <dbReference type="ARBA" id="ARBA00017307"/>
    </source>
</evidence>
<dbReference type="GO" id="GO:0005669">
    <property type="term" value="C:transcription factor TFIID complex"/>
    <property type="evidence" value="ECO:0007669"/>
    <property type="project" value="InterPro"/>
</dbReference>
<keyword evidence="5" id="KW-0804">Transcription</keyword>
<dbReference type="RefSeq" id="XP_025353110.1">
    <property type="nucleotide sequence ID" value="XM_025502872.1"/>
</dbReference>
<feature type="region of interest" description="Disordered" evidence="7">
    <location>
        <begin position="155"/>
        <end position="210"/>
    </location>
</feature>
<evidence type="ECO:0000256" key="6">
    <source>
        <dbReference type="ARBA" id="ARBA00023242"/>
    </source>
</evidence>
<proteinExistence type="inferred from homology"/>
<evidence type="ECO:0000313" key="9">
    <source>
        <dbReference type="EMBL" id="PWN32808.1"/>
    </source>
</evidence>
<dbReference type="AlphaFoldDB" id="A0A316V724"/>
<dbReference type="OrthoDB" id="2193813at2759"/>
<dbReference type="GO" id="GO:0046982">
    <property type="term" value="F:protein heterodimerization activity"/>
    <property type="evidence" value="ECO:0007669"/>
    <property type="project" value="InterPro"/>
</dbReference>
<accession>A0A316V724</accession>
<dbReference type="GeneID" id="37024653"/>
<keyword evidence="4" id="KW-0805">Transcription regulation</keyword>
<organism evidence="9 10">
    <name type="scientific">Meira miltonrushii</name>
    <dbReference type="NCBI Taxonomy" id="1280837"/>
    <lineage>
        <taxon>Eukaryota</taxon>
        <taxon>Fungi</taxon>
        <taxon>Dikarya</taxon>
        <taxon>Basidiomycota</taxon>
        <taxon>Ustilaginomycotina</taxon>
        <taxon>Exobasidiomycetes</taxon>
        <taxon>Exobasidiales</taxon>
        <taxon>Brachybasidiaceae</taxon>
        <taxon>Meira</taxon>
    </lineage>
</organism>
<evidence type="ECO:0000256" key="4">
    <source>
        <dbReference type="ARBA" id="ARBA00023015"/>
    </source>
</evidence>
<dbReference type="PANTHER" id="PTHR46469">
    <property type="entry name" value="TRANSCRIPTION INITIATION FACTOR TFIID SUBUNIT 8"/>
    <property type="match status" value="1"/>
</dbReference>